<dbReference type="Pfam" id="PF13871">
    <property type="entry name" value="Helicase_C_4"/>
    <property type="match status" value="1"/>
</dbReference>
<dbReference type="FunFam" id="3.40.50.300:FF:000342">
    <property type="entry name" value="Protein strawberry notch homolog 2"/>
    <property type="match status" value="1"/>
</dbReference>
<accession>A0A1D1ZNS1</accession>
<feature type="compositionally biased region" description="Acidic residues" evidence="4">
    <location>
        <begin position="741"/>
        <end position="761"/>
    </location>
</feature>
<dbReference type="InterPro" id="IPR026741">
    <property type="entry name" value="SNO"/>
</dbReference>
<feature type="domain" description="Strawberry notch helicase C" evidence="5">
    <location>
        <begin position="823"/>
        <end position="1145"/>
    </location>
</feature>
<dbReference type="PANTHER" id="PTHR12706">
    <property type="entry name" value="STRAWBERRY NOTCH-RELATED"/>
    <property type="match status" value="1"/>
</dbReference>
<evidence type="ECO:0000259" key="6">
    <source>
        <dbReference type="Pfam" id="PF13872"/>
    </source>
</evidence>
<feature type="region of interest" description="Disordered" evidence="4">
    <location>
        <begin position="616"/>
        <end position="782"/>
    </location>
</feature>
<dbReference type="SUPFAM" id="SSF52540">
    <property type="entry name" value="P-loop containing nucleoside triphosphate hydrolases"/>
    <property type="match status" value="1"/>
</dbReference>
<proteinExistence type="inferred from homology"/>
<dbReference type="EMBL" id="GDKF01010175">
    <property type="protein sequence ID" value="JAT68447.1"/>
    <property type="molecule type" value="Transcribed_RNA"/>
</dbReference>
<reference evidence="7" key="1">
    <citation type="submission" date="2015-08" db="EMBL/GenBank/DDBJ databases">
        <authorList>
            <person name="Babu N.S."/>
            <person name="Beckwith C.J."/>
            <person name="Beseler K.G."/>
            <person name="Brison A."/>
            <person name="Carone J.V."/>
            <person name="Caskin T.P."/>
            <person name="Diamond M."/>
            <person name="Durham M.E."/>
            <person name="Foxe J.M."/>
            <person name="Go M."/>
            <person name="Henderson B.A."/>
            <person name="Jones I.B."/>
            <person name="McGettigan J.A."/>
            <person name="Micheletti S.J."/>
            <person name="Nasrallah M.E."/>
            <person name="Ortiz D."/>
            <person name="Piller C.R."/>
            <person name="Privatt S.R."/>
            <person name="Schneider S.L."/>
            <person name="Sharp S."/>
            <person name="Smith T.C."/>
            <person name="Stanton J.D."/>
            <person name="Ullery H.E."/>
            <person name="Wilson R.J."/>
            <person name="Serrano M.G."/>
            <person name="Buck G."/>
            <person name="Lee V."/>
            <person name="Wang Y."/>
            <person name="Carvalho R."/>
            <person name="Voegtly L."/>
            <person name="Shi R."/>
            <person name="Duckworth R."/>
            <person name="Johnson A."/>
            <person name="Loviza R."/>
            <person name="Walstead R."/>
            <person name="Shah Z."/>
            <person name="Kiflezghi M."/>
            <person name="Wade K."/>
            <person name="Ball S.L."/>
            <person name="Bradley K.W."/>
            <person name="Asai D.J."/>
            <person name="Bowman C.A."/>
            <person name="Russell D.A."/>
            <person name="Pope W.H."/>
            <person name="Jacobs-Sera D."/>
            <person name="Hendrix R.W."/>
            <person name="Hatfull G.F."/>
        </authorList>
    </citation>
    <scope>NUCLEOTIDE SEQUENCE</scope>
</reference>
<feature type="region of interest" description="Disordered" evidence="4">
    <location>
        <begin position="1445"/>
        <end position="1472"/>
    </location>
</feature>
<gene>
    <name evidence="7" type="ORF">g.5909</name>
</gene>
<feature type="compositionally biased region" description="Basic and acidic residues" evidence="4">
    <location>
        <begin position="663"/>
        <end position="674"/>
    </location>
</feature>
<evidence type="ECO:0000256" key="3">
    <source>
        <dbReference type="ARBA" id="ARBA00023163"/>
    </source>
</evidence>
<keyword evidence="2" id="KW-0805">Transcription regulation</keyword>
<organism evidence="7">
    <name type="scientific">Auxenochlorella protothecoides</name>
    <name type="common">Green microalga</name>
    <name type="synonym">Chlorella protothecoides</name>
    <dbReference type="NCBI Taxonomy" id="3075"/>
    <lineage>
        <taxon>Eukaryota</taxon>
        <taxon>Viridiplantae</taxon>
        <taxon>Chlorophyta</taxon>
        <taxon>core chlorophytes</taxon>
        <taxon>Trebouxiophyceae</taxon>
        <taxon>Chlorellales</taxon>
        <taxon>Chlorellaceae</taxon>
        <taxon>Auxenochlorella</taxon>
    </lineage>
</organism>
<evidence type="ECO:0000259" key="5">
    <source>
        <dbReference type="Pfam" id="PF13871"/>
    </source>
</evidence>
<evidence type="ECO:0008006" key="8">
    <source>
        <dbReference type="Google" id="ProtNLM"/>
    </source>
</evidence>
<evidence type="ECO:0000256" key="4">
    <source>
        <dbReference type="SAM" id="MobiDB-lite"/>
    </source>
</evidence>
<feature type="compositionally biased region" description="Low complexity" evidence="4">
    <location>
        <begin position="693"/>
        <end position="709"/>
    </location>
</feature>
<evidence type="ECO:0000256" key="1">
    <source>
        <dbReference type="ARBA" id="ARBA00006992"/>
    </source>
</evidence>
<feature type="compositionally biased region" description="Acidic residues" evidence="4">
    <location>
        <begin position="620"/>
        <end position="630"/>
    </location>
</feature>
<dbReference type="InterPro" id="IPR039187">
    <property type="entry name" value="SNO_AAA"/>
</dbReference>
<feature type="compositionally biased region" description="Low complexity" evidence="4">
    <location>
        <begin position="1272"/>
        <end position="1281"/>
    </location>
</feature>
<feature type="region of interest" description="Disordered" evidence="4">
    <location>
        <begin position="1195"/>
        <end position="1281"/>
    </location>
</feature>
<protein>
    <recommendedName>
        <fullName evidence="8">Protein strawberry notch-like protein 1</fullName>
    </recommendedName>
</protein>
<dbReference type="InterPro" id="IPR026937">
    <property type="entry name" value="SBNO_Helicase_C_dom"/>
</dbReference>
<feature type="region of interest" description="Disordered" evidence="4">
    <location>
        <begin position="100"/>
        <end position="157"/>
    </location>
</feature>
<evidence type="ECO:0000313" key="7">
    <source>
        <dbReference type="EMBL" id="JAT68447.1"/>
    </source>
</evidence>
<comment type="similarity">
    <text evidence="1">Belongs to the SBNO family.</text>
</comment>
<keyword evidence="3" id="KW-0804">Transcription</keyword>
<evidence type="ECO:0000256" key="2">
    <source>
        <dbReference type="ARBA" id="ARBA00023015"/>
    </source>
</evidence>
<feature type="compositionally biased region" description="Acidic residues" evidence="4">
    <location>
        <begin position="679"/>
        <end position="692"/>
    </location>
</feature>
<feature type="compositionally biased region" description="Low complexity" evidence="4">
    <location>
        <begin position="100"/>
        <end position="124"/>
    </location>
</feature>
<dbReference type="PANTHER" id="PTHR12706:SF13">
    <property type="entry name" value="PROTEIN FORGETTER 1"/>
    <property type="match status" value="1"/>
</dbReference>
<feature type="compositionally biased region" description="Acidic residues" evidence="4">
    <location>
        <begin position="1455"/>
        <end position="1472"/>
    </location>
</feature>
<dbReference type="GO" id="GO:0006355">
    <property type="term" value="P:regulation of DNA-templated transcription"/>
    <property type="evidence" value="ECO:0007669"/>
    <property type="project" value="InterPro"/>
</dbReference>
<dbReference type="InterPro" id="IPR027417">
    <property type="entry name" value="P-loop_NTPase"/>
</dbReference>
<dbReference type="Pfam" id="PF13872">
    <property type="entry name" value="AAA_34"/>
    <property type="match status" value="1"/>
</dbReference>
<feature type="compositionally biased region" description="Low complexity" evidence="4">
    <location>
        <begin position="1249"/>
        <end position="1260"/>
    </location>
</feature>
<dbReference type="Gene3D" id="3.40.50.300">
    <property type="entry name" value="P-loop containing nucleotide triphosphate hydrolases"/>
    <property type="match status" value="1"/>
</dbReference>
<sequence length="1472" mass="159404">MADPRVQAAFQEHMQRLLNPVVLQIQCGSCHKNVDILVGKLLVVLADKEYVCPHCSTSQRLDIDLEREKDVRFRATRIVYSSRLEFSRLQEALRKHAQAQAAGAQANGSQAGAPTPAEAGPARAQPTVPPAVLQQAVPGAQERQEKEEDVELEDVGHHAEDGEVFETYQPAKLPYGFPHPDPVVETSSLSAVPPPDVKYSLGAHPELVDAGVLSALQLESVVYACQRHEQLLPDGSRCGFFIGDGAGVGKGRTIAGLILENWRRGRRRHLWLTIGPDLRVDARRDLDDVGATEIPLHSLNKLPYGKLDSKRIGIKEGVVFLTYASLVSQSDKLQSRYKQLVEWCGKDFDGLILFDESHKAKNLVPEAGTRATKVGLQVSNLQAALPLARVVYCSATGASEPRNMGYMVRLGLWGLGGSAFPTFAKFLEAVQGKGTQAANMATLELVAMDMKAQGMYVSRTLSYAGSEFLTVTVPLEEPVASQYADAARMWLELYREFMYAEEQLEALGPTGLAKVDTKKGSGLQDARTLRLRAFWGSHQRFFRYMCMAAKVPAVVRMSKAAVEEGKCIVIGLQSTGEARTNDVVAEKGDELDDFVSGPKELLSRLVTEYYPMPASPALWDQEDESDLGSDEEYHGRSASEGLQRSATEGREMVGRTAKAKPVRYKEFGEDEGVHSETSISEEDSDSEEDGSDSSDVLSSSLSSLMEGEPSQPPSKRPRRSSVSEASVSGKDSGDGKTENTSGEEEEESEESEAEIGLESDSESSKQGVSEEDSKETPEAAAKRQEQAALAILRREKFAAAHATALERRESILAAVGNLGLPNNPLDVLIDELGGPEKVAEMTGRKGRLVRSKSSRTVTYEARNASGVEKGATLEMINIHERQSFMAGEKLVAIISEAASAGISLHADRRAGNQRRRVHLTLELPWSADKAIQQFGRSHRANQASGPEYKLVVTPLGGEARFAAAVSRRLETLGALTQGDRKAGPGNLGFNYESRAGQQALRTMYSVILQQSHKPDLLPETCREGPDGEPPAVPAEHYLGRLRAYLLAVGILRLGPFRSSGPGKSPAQEEHPLSSAIQNFLASDIGVPRRLGQIEERDRSDVPRFLNRLLGLAPVQQRQLFDMFQAALELHVREQGRAGTLDVGTQTLSATRVRLEPDPVQLFRDEASGATALLHTVHLDRGMSWEAAERMLAAHKGGEDGTSPGAPDPRSPARVDAGAPAVPSGPQRAVSPREQAGARPRQPVAGASPGCRAARAGTGASRRGEDASESPTNAASNGASASAAVHAMGESGYYQSGHPGSKGGVHVMLALRMHGAFPAAFKIVRPTIGRLAQPLALSDLRFKHEPLSAKAARTLWLKAFVAASQASENREALRFRRAHVVTGSVLRCWRPMQDALGKDQDSVRRLRLVRVSTTDDPPERIVGMLVPEQQLEKLMTTMAPGVKLSDAAAHPWAEEAAGEDVSPDDEDEEMARA</sequence>
<name>A0A1D1ZNS1_AUXPR</name>
<feature type="domain" description="Strawberry notch AAA" evidence="6">
    <location>
        <begin position="178"/>
        <end position="483"/>
    </location>
</feature>